<organism evidence="1 2">
    <name type="scientific">Candidatus Rhabdochlamydia porcellionis</name>
    <dbReference type="NCBI Taxonomy" id="225148"/>
    <lineage>
        <taxon>Bacteria</taxon>
        <taxon>Pseudomonadati</taxon>
        <taxon>Chlamydiota</taxon>
        <taxon>Chlamydiia</taxon>
        <taxon>Parachlamydiales</taxon>
        <taxon>Candidatus Rhabdochlamydiaceae</taxon>
        <taxon>Candidatus Rhabdochlamydia</taxon>
    </lineage>
</organism>
<accession>A0ABX8YYC2</accession>
<reference evidence="1 2" key="2">
    <citation type="submission" date="2021-05" db="EMBL/GenBank/DDBJ databases">
        <title>Ecology and evolution of chlamydial symbionts of arthropods.</title>
        <authorList>
            <person name="Halter T."/>
            <person name="Sixt B.S."/>
            <person name="Toenshoff E.R."/>
            <person name="Koestlbacher S."/>
            <person name="Schulz F."/>
            <person name="Kostanjsek R."/>
            <person name="Collingro A."/>
            <person name="Hendrickx F."/>
            <person name="Horn M."/>
        </authorList>
    </citation>
    <scope>NUCLEOTIDE SEQUENCE [LARGE SCALE GENOMIC DNA]</scope>
    <source>
        <strain evidence="1 2">15C</strain>
    </source>
</reference>
<evidence type="ECO:0000313" key="2">
    <source>
        <dbReference type="Proteomes" id="UP000822862"/>
    </source>
</evidence>
<name>A0ABX8YYC2_9BACT</name>
<gene>
    <name evidence="1" type="ORF">RHAB15C_0000067</name>
</gene>
<keyword evidence="2" id="KW-1185">Reference proteome</keyword>
<sequence>MVNSITSFASNAYASLPTLKIDTPSNMAKKTTTIALSAVTLIALANLPKASADPFVDCMNNCRRNADNSLALLICQTPCLFAK</sequence>
<dbReference type="Proteomes" id="UP000822862">
    <property type="component" value="Chromosome"/>
</dbReference>
<reference evidence="1 2" key="1">
    <citation type="submission" date="2020-01" db="EMBL/GenBank/DDBJ databases">
        <authorList>
            <person name="Sixt B."/>
            <person name="Schulz F."/>
            <person name="Kostanjsek R."/>
            <person name="Koestlbacher S."/>
            <person name="Collingro A."/>
            <person name="Toenshoff E."/>
            <person name="Horn M."/>
        </authorList>
    </citation>
    <scope>NUCLEOTIDE SEQUENCE [LARGE SCALE GENOMIC DNA]</scope>
    <source>
        <strain evidence="1 2">15C</strain>
    </source>
</reference>
<evidence type="ECO:0000313" key="1">
    <source>
        <dbReference type="EMBL" id="QZA58197.1"/>
    </source>
</evidence>
<protein>
    <submittedName>
        <fullName evidence="1">Uncharacterized protein</fullName>
    </submittedName>
</protein>
<dbReference type="EMBL" id="CP075585">
    <property type="protein sequence ID" value="QZA58197.1"/>
    <property type="molecule type" value="Genomic_DNA"/>
</dbReference>
<dbReference type="RefSeq" id="WP_220716051.1">
    <property type="nucleotide sequence ID" value="NZ_CP075585.1"/>
</dbReference>
<proteinExistence type="predicted"/>